<protein>
    <submittedName>
        <fullName evidence="1">Uncharacterized protein</fullName>
    </submittedName>
</protein>
<gene>
    <name evidence="1" type="ORF">SODALDRAFT_215050</name>
</gene>
<keyword evidence="2" id="KW-1185">Reference proteome</keyword>
<reference evidence="1 2" key="1">
    <citation type="journal article" date="2018" name="Mol. Ecol.">
        <title>The obligate alkalophilic soda-lake fungus Sodiomyces alkalinus has shifted to a protein diet.</title>
        <authorList>
            <person name="Grum-Grzhimaylo A.A."/>
            <person name="Falkoski D.L."/>
            <person name="van den Heuvel J."/>
            <person name="Valero-Jimenez C.A."/>
            <person name="Min B."/>
            <person name="Choi I.G."/>
            <person name="Lipzen A."/>
            <person name="Daum C.G."/>
            <person name="Aanen D.K."/>
            <person name="Tsang A."/>
            <person name="Henrissat B."/>
            <person name="Bilanenko E.N."/>
            <person name="de Vries R.P."/>
            <person name="van Kan J.A.L."/>
            <person name="Grigoriev I.V."/>
            <person name="Debets A.J.M."/>
        </authorList>
    </citation>
    <scope>NUCLEOTIDE SEQUENCE [LARGE SCALE GENOMIC DNA]</scope>
    <source>
        <strain evidence="1 2">F11</strain>
    </source>
</reference>
<dbReference type="Proteomes" id="UP000272025">
    <property type="component" value="Unassembled WGS sequence"/>
</dbReference>
<name>A0A3N2PP69_SODAK</name>
<proteinExistence type="predicted"/>
<dbReference type="EMBL" id="ML119059">
    <property type="protein sequence ID" value="ROT36230.1"/>
    <property type="molecule type" value="Genomic_DNA"/>
</dbReference>
<organism evidence="1 2">
    <name type="scientific">Sodiomyces alkalinus (strain CBS 110278 / VKM F-3762 / F11)</name>
    <name type="common">Alkaliphilic filamentous fungus</name>
    <dbReference type="NCBI Taxonomy" id="1314773"/>
    <lineage>
        <taxon>Eukaryota</taxon>
        <taxon>Fungi</taxon>
        <taxon>Dikarya</taxon>
        <taxon>Ascomycota</taxon>
        <taxon>Pezizomycotina</taxon>
        <taxon>Sordariomycetes</taxon>
        <taxon>Hypocreomycetidae</taxon>
        <taxon>Glomerellales</taxon>
        <taxon>Plectosphaerellaceae</taxon>
        <taxon>Sodiomyces</taxon>
    </lineage>
</organism>
<sequence length="79" mass="9265">MREGNTSGWAEVLDIWRRKLSWLPIPDLMGLLRACGIGRGREQDRRFRSQGSRRDSHRFHWTFSYLFAGTYSGYKVGTL</sequence>
<accession>A0A3N2PP69</accession>
<dbReference type="RefSeq" id="XP_028464036.1">
    <property type="nucleotide sequence ID" value="XM_028607298.1"/>
</dbReference>
<evidence type="ECO:0000313" key="1">
    <source>
        <dbReference type="EMBL" id="ROT36230.1"/>
    </source>
</evidence>
<evidence type="ECO:0000313" key="2">
    <source>
        <dbReference type="Proteomes" id="UP000272025"/>
    </source>
</evidence>
<dbReference type="AlphaFoldDB" id="A0A3N2PP69"/>
<dbReference type="GeneID" id="39575776"/>